<dbReference type="Gene3D" id="1.10.530.10">
    <property type="match status" value="1"/>
</dbReference>
<dbReference type="PANTHER" id="PTHR11195">
    <property type="entry name" value="DESTABILASE-RELATED"/>
    <property type="match status" value="1"/>
</dbReference>
<evidence type="ECO:0000256" key="8">
    <source>
        <dbReference type="PIRSR" id="PIRSR608597-3"/>
    </source>
</evidence>
<dbReference type="AlphaFoldDB" id="A0AAV4TIY7"/>
<dbReference type="GO" id="GO:0042742">
    <property type="term" value="P:defense response to bacterium"/>
    <property type="evidence" value="ECO:0007669"/>
    <property type="project" value="UniProtKB-KW"/>
</dbReference>
<keyword evidence="7" id="KW-0326">Glycosidase</keyword>
<feature type="disulfide bond" evidence="8">
    <location>
        <begin position="39"/>
        <end position="45"/>
    </location>
</feature>
<keyword evidence="3" id="KW-0929">Antimicrobial</keyword>
<dbReference type="CDD" id="cd16890">
    <property type="entry name" value="lyz_i"/>
    <property type="match status" value="1"/>
</dbReference>
<evidence type="ECO:0000256" key="6">
    <source>
        <dbReference type="ARBA" id="ARBA00023157"/>
    </source>
</evidence>
<sequence length="154" mass="17195">MNSRRISCVLCFLSFLALIYGQGFKPAGQISESCFNCICEASTACDENIECHRKGPGQYHCGPYLISHGYWADGGKPGENPDDPLDFEKCVKSKPCAEATMRGYMDKYARDCDGDLDFDCYDYALIHKTGPKGCNASWVLNTDYWARFNACYDG</sequence>
<evidence type="ECO:0000256" key="9">
    <source>
        <dbReference type="SAM" id="SignalP"/>
    </source>
</evidence>
<keyword evidence="11" id="KW-1185">Reference proteome</keyword>
<keyword evidence="5" id="KW-0378">Hydrolase</keyword>
<dbReference type="InterPro" id="IPR008597">
    <property type="entry name" value="Invert_lysozyme"/>
</dbReference>
<keyword evidence="9" id="KW-0732">Signal</keyword>
<comment type="catalytic activity">
    <reaction evidence="1">
        <text>Hydrolysis of (1-&gt;4)-beta-linkages between N-acetylmuramic acid and N-acetyl-D-glucosamine residues in a peptidoglycan and between N-acetyl-D-glucosamine residues in chitodextrins.</text>
        <dbReference type="EC" id="3.2.1.17"/>
    </reaction>
</comment>
<evidence type="ECO:0000256" key="4">
    <source>
        <dbReference type="ARBA" id="ARBA00022638"/>
    </source>
</evidence>
<feature type="disulfide bond" evidence="8">
    <location>
        <begin position="51"/>
        <end position="61"/>
    </location>
</feature>
<reference evidence="10 11" key="1">
    <citation type="submission" date="2021-06" db="EMBL/GenBank/DDBJ databases">
        <title>Caerostris darwini draft genome.</title>
        <authorList>
            <person name="Kono N."/>
            <person name="Arakawa K."/>
        </authorList>
    </citation>
    <scope>NUCLEOTIDE SEQUENCE [LARGE SCALE GENOMIC DNA]</scope>
</reference>
<feature type="disulfide bond" evidence="8">
    <location>
        <begin position="90"/>
        <end position="96"/>
    </location>
</feature>
<keyword evidence="4" id="KW-0081">Bacteriolytic enzyme</keyword>
<organism evidence="10 11">
    <name type="scientific">Caerostris darwini</name>
    <dbReference type="NCBI Taxonomy" id="1538125"/>
    <lineage>
        <taxon>Eukaryota</taxon>
        <taxon>Metazoa</taxon>
        <taxon>Ecdysozoa</taxon>
        <taxon>Arthropoda</taxon>
        <taxon>Chelicerata</taxon>
        <taxon>Arachnida</taxon>
        <taxon>Araneae</taxon>
        <taxon>Araneomorphae</taxon>
        <taxon>Entelegynae</taxon>
        <taxon>Araneoidea</taxon>
        <taxon>Araneidae</taxon>
        <taxon>Caerostris</taxon>
    </lineage>
</organism>
<evidence type="ECO:0000313" key="11">
    <source>
        <dbReference type="Proteomes" id="UP001054837"/>
    </source>
</evidence>
<dbReference type="PROSITE" id="PS51909">
    <property type="entry name" value="LYSOZYME_I"/>
    <property type="match status" value="1"/>
</dbReference>
<feature type="disulfide bond" evidence="8">
    <location>
        <begin position="34"/>
        <end position="120"/>
    </location>
</feature>
<dbReference type="GO" id="GO:0003796">
    <property type="term" value="F:lysozyme activity"/>
    <property type="evidence" value="ECO:0007669"/>
    <property type="project" value="UniProtKB-EC"/>
</dbReference>
<dbReference type="Proteomes" id="UP001054837">
    <property type="component" value="Unassembled WGS sequence"/>
</dbReference>
<evidence type="ECO:0000256" key="1">
    <source>
        <dbReference type="ARBA" id="ARBA00000632"/>
    </source>
</evidence>
<protein>
    <recommendedName>
        <fullName evidence="2">lysozyme</fullName>
        <ecNumber evidence="2">3.2.1.17</ecNumber>
    </recommendedName>
</protein>
<keyword evidence="6 8" id="KW-1015">Disulfide bond</keyword>
<feature type="signal peptide" evidence="9">
    <location>
        <begin position="1"/>
        <end position="21"/>
    </location>
</feature>
<evidence type="ECO:0000313" key="10">
    <source>
        <dbReference type="EMBL" id="GIY46350.1"/>
    </source>
</evidence>
<evidence type="ECO:0000256" key="7">
    <source>
        <dbReference type="ARBA" id="ARBA00023295"/>
    </source>
</evidence>
<evidence type="ECO:0000256" key="5">
    <source>
        <dbReference type="ARBA" id="ARBA00022801"/>
    </source>
</evidence>
<dbReference type="Pfam" id="PF05497">
    <property type="entry name" value="Destabilase"/>
    <property type="match status" value="1"/>
</dbReference>
<comment type="caution">
    <text evidence="10">The sequence shown here is derived from an EMBL/GenBank/DDBJ whole genome shotgun (WGS) entry which is preliminary data.</text>
</comment>
<name>A0AAV4TIY7_9ARAC</name>
<dbReference type="PANTHER" id="PTHR11195:SF13">
    <property type="entry name" value="INVERTEBRATE-TYPE LYSOZYME 2-RELATED"/>
    <property type="match status" value="1"/>
</dbReference>
<evidence type="ECO:0000256" key="2">
    <source>
        <dbReference type="ARBA" id="ARBA00012732"/>
    </source>
</evidence>
<dbReference type="EC" id="3.2.1.17" evidence="2"/>
<feature type="chain" id="PRO_5043607464" description="lysozyme" evidence="9">
    <location>
        <begin position="22"/>
        <end position="154"/>
    </location>
</feature>
<evidence type="ECO:0000256" key="3">
    <source>
        <dbReference type="ARBA" id="ARBA00022529"/>
    </source>
</evidence>
<accession>A0AAV4TIY7</accession>
<gene>
    <name evidence="10" type="ORF">CDAR_20231</name>
</gene>
<dbReference type="GO" id="GO:0031640">
    <property type="term" value="P:killing of cells of another organism"/>
    <property type="evidence" value="ECO:0007669"/>
    <property type="project" value="UniProtKB-KW"/>
</dbReference>
<proteinExistence type="predicted"/>
<dbReference type="EMBL" id="BPLQ01009756">
    <property type="protein sequence ID" value="GIY46350.1"/>
    <property type="molecule type" value="Genomic_DNA"/>
</dbReference>